<dbReference type="VEuPathDB" id="VectorBase:MDOMA2_011094"/>
<dbReference type="PANTHER" id="PTHR11690">
    <property type="entry name" value="AMILORIDE-SENSITIVE SODIUM CHANNEL-RELATED"/>
    <property type="match status" value="1"/>
</dbReference>
<dbReference type="Proteomes" id="UP001652621">
    <property type="component" value="Unplaced"/>
</dbReference>
<dbReference type="OrthoDB" id="6502088at2759"/>
<evidence type="ECO:0000256" key="7">
    <source>
        <dbReference type="ARBA" id="ARBA00023053"/>
    </source>
</evidence>
<dbReference type="Gene3D" id="2.60.470.10">
    <property type="entry name" value="Acid-sensing ion channels like domains"/>
    <property type="match status" value="1"/>
</dbReference>
<dbReference type="KEGG" id="mde:101890062"/>
<evidence type="ECO:0000256" key="9">
    <source>
        <dbReference type="ARBA" id="ARBA00023136"/>
    </source>
</evidence>
<comment type="similarity">
    <text evidence="2 12">Belongs to the amiloride-sensitive sodium channel (TC 1.A.6) family.</text>
</comment>
<dbReference type="InterPro" id="IPR020903">
    <property type="entry name" value="ENaC_CS"/>
</dbReference>
<keyword evidence="7" id="KW-0915">Sodium</keyword>
<evidence type="ECO:0000313" key="16">
    <source>
        <dbReference type="RefSeq" id="XP_019895076.1"/>
    </source>
</evidence>
<proteinExistence type="inferred from homology"/>
<evidence type="ECO:0000256" key="10">
    <source>
        <dbReference type="ARBA" id="ARBA00023201"/>
    </source>
</evidence>
<feature type="transmembrane region" description="Helical" evidence="14">
    <location>
        <begin position="527"/>
        <end position="556"/>
    </location>
</feature>
<name>A0A9J7DM99_MUSDO</name>
<dbReference type="GO" id="GO:0015280">
    <property type="term" value="F:ligand-gated sodium channel activity"/>
    <property type="evidence" value="ECO:0007669"/>
    <property type="project" value="TreeGrafter"/>
</dbReference>
<accession>A0A9J7DM99</accession>
<keyword evidence="6 14" id="KW-1133">Transmembrane helix</keyword>
<reference evidence="16" key="1">
    <citation type="submission" date="2025-08" db="UniProtKB">
        <authorList>
            <consortium name="RefSeq"/>
        </authorList>
    </citation>
    <scope>IDENTIFICATION</scope>
    <source>
        <strain evidence="16">Aabys</strain>
        <tissue evidence="16">Whole body</tissue>
    </source>
</reference>
<dbReference type="InterPro" id="IPR001873">
    <property type="entry name" value="ENaC"/>
</dbReference>
<evidence type="ECO:0000256" key="8">
    <source>
        <dbReference type="ARBA" id="ARBA00023065"/>
    </source>
</evidence>
<evidence type="ECO:0000256" key="6">
    <source>
        <dbReference type="ARBA" id="ARBA00022989"/>
    </source>
</evidence>
<evidence type="ECO:0000313" key="15">
    <source>
        <dbReference type="Proteomes" id="UP001652621"/>
    </source>
</evidence>
<keyword evidence="5 12" id="KW-0812">Transmembrane</keyword>
<dbReference type="Gene3D" id="1.10.287.770">
    <property type="entry name" value="YojJ-like"/>
    <property type="match status" value="1"/>
</dbReference>
<sequence>MIGFDDTHRSQSLEDRSTEQSSNKEMDVKTKPIFAIKNVVPYSNNFEHYLKPSFSSTATSMAYLEKSSKGLKRKSKAQSVKSWFMENFRNFCNTTSLHGFNYITRMDLSKNERIFWLIITIIAIIVSISLVIVSYIWNSETPTVTVIESSHYPTWNIPFPAVTLCNFNKISKTKAENMASALKRPANTTEADVIKMFNIVMYYSFAFNESDTNMTFAKQVLTMNNMTLNDLSRTLTPNCMDMISRCIWKGTNTRCDGLFQRIKSMGLGECCTFNYFGEQKHNFPEKIAYLVPKRPYRVTGCGYPTGLSILINPFAFDYSASSFSSYGFRLLIHDSYTVPDENAETKIISSARESFVHINPESTYATYDINNLRIKERNCLFPYERRLTVMQRYSFTNCMWECRVNLIMKNCGCVPHSLANNGSYPVCDVGDVKCVIKNRIVFTRALNNYNDTLSAVKNTETFPCNCLPDCQSNNYVSEITMGRLNVRLLFQNEDIERAPDDTNNILLHIFFSDLMSTRYRKEIYQNWLSALASFGGLLGLIMGFSIVTAFEFVYFLTFRPIFNYYNHYH</sequence>
<dbReference type="PROSITE" id="PS01206">
    <property type="entry name" value="ASC"/>
    <property type="match status" value="1"/>
</dbReference>
<keyword evidence="10 12" id="KW-0739">Sodium transport</keyword>
<evidence type="ECO:0000256" key="4">
    <source>
        <dbReference type="ARBA" id="ARBA00022461"/>
    </source>
</evidence>
<dbReference type="AlphaFoldDB" id="A0A9J7DM99"/>
<evidence type="ECO:0000256" key="5">
    <source>
        <dbReference type="ARBA" id="ARBA00022692"/>
    </source>
</evidence>
<evidence type="ECO:0000256" key="12">
    <source>
        <dbReference type="RuleBase" id="RU000679"/>
    </source>
</evidence>
<evidence type="ECO:0000256" key="11">
    <source>
        <dbReference type="ARBA" id="ARBA00023303"/>
    </source>
</evidence>
<keyword evidence="15" id="KW-1185">Reference proteome</keyword>
<keyword evidence="8 12" id="KW-0406">Ion transport</keyword>
<dbReference type="Pfam" id="PF00858">
    <property type="entry name" value="ASC"/>
    <property type="match status" value="1"/>
</dbReference>
<evidence type="ECO:0000256" key="1">
    <source>
        <dbReference type="ARBA" id="ARBA00004141"/>
    </source>
</evidence>
<keyword evidence="4 12" id="KW-0894">Sodium channel</keyword>
<dbReference type="GO" id="GO:0005886">
    <property type="term" value="C:plasma membrane"/>
    <property type="evidence" value="ECO:0007669"/>
    <property type="project" value="TreeGrafter"/>
</dbReference>
<evidence type="ECO:0000256" key="14">
    <source>
        <dbReference type="SAM" id="Phobius"/>
    </source>
</evidence>
<gene>
    <name evidence="16" type="primary">LOC101890062</name>
</gene>
<keyword evidence="3 12" id="KW-0813">Transport</keyword>
<evidence type="ECO:0000256" key="2">
    <source>
        <dbReference type="ARBA" id="ARBA00007193"/>
    </source>
</evidence>
<feature type="transmembrane region" description="Helical" evidence="14">
    <location>
        <begin position="114"/>
        <end position="137"/>
    </location>
</feature>
<keyword evidence="9 14" id="KW-0472">Membrane</keyword>
<dbReference type="GeneID" id="101890062"/>
<comment type="subcellular location">
    <subcellularLocation>
        <location evidence="1">Membrane</location>
        <topology evidence="1">Multi-pass membrane protein</topology>
    </subcellularLocation>
</comment>
<keyword evidence="11 12" id="KW-0407">Ion channel</keyword>
<feature type="region of interest" description="Disordered" evidence="13">
    <location>
        <begin position="1"/>
        <end position="25"/>
    </location>
</feature>
<organism evidence="15 16">
    <name type="scientific">Musca domestica</name>
    <name type="common">House fly</name>
    <dbReference type="NCBI Taxonomy" id="7370"/>
    <lineage>
        <taxon>Eukaryota</taxon>
        <taxon>Metazoa</taxon>
        <taxon>Ecdysozoa</taxon>
        <taxon>Arthropoda</taxon>
        <taxon>Hexapoda</taxon>
        <taxon>Insecta</taxon>
        <taxon>Pterygota</taxon>
        <taxon>Neoptera</taxon>
        <taxon>Endopterygota</taxon>
        <taxon>Diptera</taxon>
        <taxon>Brachycera</taxon>
        <taxon>Muscomorpha</taxon>
        <taxon>Muscoidea</taxon>
        <taxon>Muscidae</taxon>
        <taxon>Musca</taxon>
    </lineage>
</organism>
<dbReference type="PANTHER" id="PTHR11690:SF237">
    <property type="entry name" value="PICKPOCKET 16-RELATED"/>
    <property type="match status" value="1"/>
</dbReference>
<evidence type="ECO:0000256" key="13">
    <source>
        <dbReference type="SAM" id="MobiDB-lite"/>
    </source>
</evidence>
<dbReference type="RefSeq" id="XP_019895076.1">
    <property type="nucleotide sequence ID" value="XM_020039517.2"/>
</dbReference>
<protein>
    <submittedName>
        <fullName evidence="16">Pickpocket protein 11</fullName>
    </submittedName>
</protein>
<evidence type="ECO:0000256" key="3">
    <source>
        <dbReference type="ARBA" id="ARBA00022448"/>
    </source>
</evidence>